<dbReference type="InterPro" id="IPR022398">
    <property type="entry name" value="Peptidase_S8_His-AS"/>
</dbReference>
<dbReference type="GO" id="GO:0016020">
    <property type="term" value="C:membrane"/>
    <property type="evidence" value="ECO:0007669"/>
    <property type="project" value="InterPro"/>
</dbReference>
<dbReference type="InterPro" id="IPR003137">
    <property type="entry name" value="PA_domain"/>
</dbReference>
<dbReference type="Pfam" id="PF02225">
    <property type="entry name" value="PA"/>
    <property type="match status" value="1"/>
</dbReference>
<keyword evidence="3 8" id="KW-0645">Protease</keyword>
<evidence type="ECO:0000256" key="1">
    <source>
        <dbReference type="ARBA" id="ARBA00011073"/>
    </source>
</evidence>
<evidence type="ECO:0000256" key="4">
    <source>
        <dbReference type="ARBA" id="ARBA00022729"/>
    </source>
</evidence>
<dbReference type="InterPro" id="IPR036852">
    <property type="entry name" value="Peptidase_S8/S53_dom_sf"/>
</dbReference>
<dbReference type="GO" id="GO:0004252">
    <property type="term" value="F:serine-type endopeptidase activity"/>
    <property type="evidence" value="ECO:0007669"/>
    <property type="project" value="UniProtKB-UniRule"/>
</dbReference>
<evidence type="ECO:0000256" key="3">
    <source>
        <dbReference type="ARBA" id="ARBA00022670"/>
    </source>
</evidence>
<protein>
    <submittedName>
        <fullName evidence="10">S-layer family protein</fullName>
    </submittedName>
</protein>
<evidence type="ECO:0000313" key="11">
    <source>
        <dbReference type="Proteomes" id="UP000245793"/>
    </source>
</evidence>
<dbReference type="PROSITE" id="PS51892">
    <property type="entry name" value="SUBTILASE"/>
    <property type="match status" value="1"/>
</dbReference>
<keyword evidence="2" id="KW-0964">Secreted</keyword>
<feature type="domain" description="SLH" evidence="9">
    <location>
        <begin position="1957"/>
        <end position="2021"/>
    </location>
</feature>
<dbReference type="Pfam" id="PF00395">
    <property type="entry name" value="SLH"/>
    <property type="match status" value="3"/>
</dbReference>
<dbReference type="PANTHER" id="PTHR43806">
    <property type="entry name" value="PEPTIDASE S8"/>
    <property type="match status" value="1"/>
</dbReference>
<organism evidence="10 11">
    <name type="scientific">Ezakiella coagulans</name>
    <dbReference type="NCBI Taxonomy" id="46507"/>
    <lineage>
        <taxon>Bacteria</taxon>
        <taxon>Bacillati</taxon>
        <taxon>Bacillota</taxon>
        <taxon>Tissierellia</taxon>
        <taxon>Ezakiella</taxon>
    </lineage>
</organism>
<dbReference type="Pfam" id="PF06280">
    <property type="entry name" value="fn3_5"/>
    <property type="match status" value="1"/>
</dbReference>
<comment type="similarity">
    <text evidence="1 8">Belongs to the peptidase S8 family.</text>
</comment>
<evidence type="ECO:0000256" key="7">
    <source>
        <dbReference type="PIRSR" id="PIRSR615500-1"/>
    </source>
</evidence>
<dbReference type="InterPro" id="IPR001119">
    <property type="entry name" value="SLH_dom"/>
</dbReference>
<dbReference type="InterPro" id="IPR046450">
    <property type="entry name" value="PA_dom_sf"/>
</dbReference>
<dbReference type="RefSeq" id="WP_245893760.1">
    <property type="nucleotide sequence ID" value="NZ_QEKV01000005.1"/>
</dbReference>
<dbReference type="Proteomes" id="UP000245793">
    <property type="component" value="Unassembled WGS sequence"/>
</dbReference>
<gene>
    <name evidence="10" type="ORF">C7381_10522</name>
</gene>
<dbReference type="PROSITE" id="PS51272">
    <property type="entry name" value="SLH"/>
    <property type="match status" value="3"/>
</dbReference>
<keyword evidence="2" id="KW-0134">Cell wall</keyword>
<dbReference type="InterPro" id="IPR010435">
    <property type="entry name" value="C5a/SBT2-like_Fn3"/>
</dbReference>
<name>A0A2U1E2Z0_9FIRM</name>
<dbReference type="GO" id="GO:0006508">
    <property type="term" value="P:proteolysis"/>
    <property type="evidence" value="ECO:0007669"/>
    <property type="project" value="UniProtKB-KW"/>
</dbReference>
<dbReference type="PROSITE" id="PS00138">
    <property type="entry name" value="SUBTILASE_SER"/>
    <property type="match status" value="1"/>
</dbReference>
<evidence type="ECO:0000313" key="10">
    <source>
        <dbReference type="EMBL" id="PVY94320.1"/>
    </source>
</evidence>
<keyword evidence="6 8" id="KW-0720">Serine protease</keyword>
<dbReference type="InterPro" id="IPR015500">
    <property type="entry name" value="Peptidase_S8_subtilisin-rel"/>
</dbReference>
<evidence type="ECO:0000256" key="2">
    <source>
        <dbReference type="ARBA" id="ARBA00022512"/>
    </source>
</evidence>
<dbReference type="InterPro" id="IPR000209">
    <property type="entry name" value="Peptidase_S8/S53_dom"/>
</dbReference>
<sequence>MRQRMLSLFTAGAMIFSSMVGLTTNVRASENVETVNLLESKTDVETHGNGLMMIDNVSENGSRNFAEGVQPVSYALTEKDFGEKTVYIVELSSEEMRSAVKEALLKLPQTEIKYEYNILFNGLAVETGDGFLDYILHIDGVKSVERAEKVIPLMENARELTHVNEASDYLKEIGADENSIGRAFDGRGMLIANIDSGMDARHKDMRLDPEAEKVAKIKKPTEFGMSMKIPHGFNYMDGGKDTVDNYPDGSFYHDPHGMHIGGILAANATDEDLKNHRGIRGIAPNAQVLSYKIYTYTSDAFAGDETMFHAFEDCIKHDVDVISISSGFHGTGLKGEKYWGAIRKLREKGIPVCVATGNYATASSDSSWDRYANNALNMTDTGNVTRTAAHEDAIAVGSARNTKIRFNAVKIGDKEFKYSQIGAFFDKNKFKAGDYSFVYLGKCQDEDILGKDLEGKIVVMDRIFSTDMKYAFKKVRDKGAVGVIVVNTVSYYNRDDWEAIPAMGYEEDEKTKVQVFSISGEDGVKLWSMIKEYNGDTDYKSNGKYRVDMKKYDELKPAVGQEHKLMLDFNVDDIVLDEQRSVPAGSTSWGPRNDLLLKPDVSAPGKNIYSTLNVVGNDPMKDSRYGYMSGTSMATPVVSASTVLIRPRLKELVNAQALKEMGIDLVSLTKIMLQNTASPMLDETTENDGKYLFASPRQQGAGLINVLKATKNNVIVSSKALGSDGQTNSYGSVSLREIKTGEKTFTITLSNTSDKDIKFTVSASPVTTDGYISKLKLDELGSTEDKGKTVAEIHPEIVNGAEIKFDTEEITVPANSNFNLSATMKTGDAHNKFVESFIKFESKDEEANPSLSMPVMGFAGDWNNEPIIDKWAWEEGSKSAEVVGYDENGKPKRPGTLNSGVGGDHDIDDFHPAGIIQNTRDGNPKLKQDPELFSLNNIVFENYYRSTILKKFEKNPNVTPSPLILRSASNAKISIVDESKNRTLKVMNVSQFVRGILNSKRNTASGLKPSRLKILGDLKWDGRIYNPHHVEKKEFGGKEYEEIIGGEYPVAEGQYYYEFMYRLTPDYPWQKSYIPVKVDNTRPTIESIDVSEPNKIKIIAKDKYHKQKEDFAGQTLYHQDQINNPEKFDEIEGKVWYLGAKVGGKDLTAYKDGDASYVIENMSKELLGNTLLIAAVDGAGNASKEYKLVFNEAVEGKTKVDLYEDNTLIKTVELDAEKFGKRENNGEANDKEETASEYNFAEKPKFELYQNASYRDLKEADLKKKIIEPIKAKRYDFVTGEEVEDDVYADWNDLDDEGFPKKYENGDPIKFEKESLSDLKKAGLIGAITPNVDGGFNIRGKVTNVTKSTNVYFQSKAMAYLKKKGKVSVLNYDDSEKTLEFDLYANKDDVDNENGIDYREEIALIVKNSAGESKIKFRMPKQEVKKKEGTAPIIPELRSIEDSATGDFNNKVRIEDNNGKKRYFVRTSFKIADGYTIKLVCYNPGKKGLEAIEDAKYYSSDKSEEYVDIEILPGFNMLRMEVFKAETKDKVNEADVYESKGFCLYYDEDGPELDMKTSTFNPDKDGTLYIKKSPLVVEGVVGDKGGFNWHMRINESMVDEYLIYGDLTSDNHRPFRVEIPCKDKDVMDWNVKDYAGNSPDNFKAQHIIRIDNTKPEITIEPEVQGDDYNISGENSRLGITITDKVDNGDKGSIMLKEVFVNGKPFEANKMLEEYTSNDGKYTIFVRAVDYAYNASVKTYIYDPKATENKIEEVANEEVTVKVDKGNGETVQEFKAKKGEDFTLPEVNFEIPEGKVFAGWDVEGKTMNPFETIYVDKNTTVRAIYKNKEEKVYVNIHFERNGGRDNMEDIKAEVGATIKLPLNGFDAPSGKSFECWMVKGEKKNPGDTIVVDGDLTVTAIWKAEMRKPDKKPDVPFVPYTPEEGHDYFKPHRRINNKKDATKEKKNKTVIVKDEGKKTTADVNTDYNSHWAKNAIVECFDKGIFNDFANKTVFMPEKPTTRAEFVTALGRLMNINPAEFNKNIFEDVDSNEFYAAFINWAASKKIVLGVDEKHFEPNKTLTREQMATIIIRILKAYGYNFNTNLMKPIYKDDKEISDWAKEAVYALTNLGVVQGNGDETFNPKGLLKRGELSELVLKLTKKLEK</sequence>
<feature type="active site" description="Charge relay system" evidence="7 8">
    <location>
        <position position="195"/>
    </location>
</feature>
<feature type="domain" description="SLH" evidence="9">
    <location>
        <begin position="2023"/>
        <end position="2082"/>
    </location>
</feature>
<evidence type="ECO:0000259" key="9">
    <source>
        <dbReference type="PROSITE" id="PS51272"/>
    </source>
</evidence>
<dbReference type="InterPro" id="IPR050131">
    <property type="entry name" value="Peptidase_S8_subtilisin-like"/>
</dbReference>
<evidence type="ECO:0000256" key="8">
    <source>
        <dbReference type="PROSITE-ProRule" id="PRU01240"/>
    </source>
</evidence>
<dbReference type="EMBL" id="QEKV01000005">
    <property type="protein sequence ID" value="PVY94320.1"/>
    <property type="molecule type" value="Genomic_DNA"/>
</dbReference>
<dbReference type="InterPro" id="IPR023828">
    <property type="entry name" value="Peptidase_S8_Ser-AS"/>
</dbReference>
<feature type="active site" description="Charge relay system" evidence="7 8">
    <location>
        <position position="632"/>
    </location>
</feature>
<accession>A0A2U1E2Z0</accession>
<dbReference type="PANTHER" id="PTHR43806:SF11">
    <property type="entry name" value="CEREVISIN-RELATED"/>
    <property type="match status" value="1"/>
</dbReference>
<feature type="domain" description="SLH" evidence="9">
    <location>
        <begin position="2085"/>
        <end position="2143"/>
    </location>
</feature>
<dbReference type="Gene3D" id="3.50.30.30">
    <property type="match status" value="1"/>
</dbReference>
<reference evidence="10 11" key="1">
    <citation type="submission" date="2018-04" db="EMBL/GenBank/DDBJ databases">
        <title>Genomic Encyclopedia of Type Strains, Phase IV (KMG-IV): sequencing the most valuable type-strain genomes for metagenomic binning, comparative biology and taxonomic classification.</title>
        <authorList>
            <person name="Goeker M."/>
        </authorList>
    </citation>
    <scope>NUCLEOTIDE SEQUENCE [LARGE SCALE GENOMIC DNA]</scope>
    <source>
        <strain evidence="10 11">DSM 20705</strain>
    </source>
</reference>
<evidence type="ECO:0000256" key="6">
    <source>
        <dbReference type="ARBA" id="ARBA00022825"/>
    </source>
</evidence>
<dbReference type="Gene3D" id="2.60.40.1710">
    <property type="entry name" value="Subtilisin-like superfamily"/>
    <property type="match status" value="1"/>
</dbReference>
<keyword evidence="11" id="KW-1185">Reference proteome</keyword>
<keyword evidence="4" id="KW-0732">Signal</keyword>
<dbReference type="Pfam" id="PF00082">
    <property type="entry name" value="Peptidase_S8"/>
    <property type="match status" value="1"/>
</dbReference>
<dbReference type="Gene3D" id="3.40.50.200">
    <property type="entry name" value="Peptidase S8/S53 domain"/>
    <property type="match status" value="1"/>
</dbReference>
<keyword evidence="5 8" id="KW-0378">Hydrolase</keyword>
<comment type="caution">
    <text evidence="10">The sequence shown here is derived from an EMBL/GenBank/DDBJ whole genome shotgun (WGS) entry which is preliminary data.</text>
</comment>
<dbReference type="PROSITE" id="PS00137">
    <property type="entry name" value="SUBTILASE_HIS"/>
    <property type="match status" value="1"/>
</dbReference>
<dbReference type="PRINTS" id="PR00723">
    <property type="entry name" value="SUBTILISIN"/>
</dbReference>
<dbReference type="SUPFAM" id="SSF52025">
    <property type="entry name" value="PA domain"/>
    <property type="match status" value="1"/>
</dbReference>
<feature type="active site" description="Charge relay system" evidence="7 8">
    <location>
        <position position="256"/>
    </location>
</feature>
<evidence type="ECO:0000256" key="5">
    <source>
        <dbReference type="ARBA" id="ARBA00022801"/>
    </source>
</evidence>
<proteinExistence type="inferred from homology"/>
<dbReference type="SUPFAM" id="SSF52743">
    <property type="entry name" value="Subtilisin-like"/>
    <property type="match status" value="1"/>
</dbReference>